<protein>
    <recommendedName>
        <fullName evidence="4">Cytoplasmic protein</fullName>
    </recommendedName>
</protein>
<dbReference type="InterPro" id="IPR047722">
    <property type="entry name" value="STM4015-like"/>
</dbReference>
<reference evidence="2 3" key="1">
    <citation type="journal article" date="2009" name="Int. J. Syst. Evol. Microbiol.">
        <title>Paenibacillus contaminans sp. nov., isolated from a contaminated laboratory plate.</title>
        <authorList>
            <person name="Chou J.H."/>
            <person name="Lee J.H."/>
            <person name="Lin M.C."/>
            <person name="Chang P.S."/>
            <person name="Arun A.B."/>
            <person name="Young C.C."/>
            <person name="Chen W.M."/>
        </authorList>
    </citation>
    <scope>NUCLEOTIDE SEQUENCE [LARGE SCALE GENOMIC DNA]</scope>
    <source>
        <strain evidence="2 3">CKOBP-6</strain>
    </source>
</reference>
<feature type="compositionally biased region" description="Acidic residues" evidence="1">
    <location>
        <begin position="264"/>
        <end position="273"/>
    </location>
</feature>
<evidence type="ECO:0000313" key="2">
    <source>
        <dbReference type="EMBL" id="RAV19359.1"/>
    </source>
</evidence>
<gene>
    <name evidence="2" type="ORF">DQG23_20390</name>
</gene>
<dbReference type="NCBIfam" id="NF038076">
    <property type="entry name" value="fam_STM4015"/>
    <property type="match status" value="1"/>
</dbReference>
<name>A0A329MHJ5_9BACL</name>
<dbReference type="Gene3D" id="3.80.10.10">
    <property type="entry name" value="Ribonuclease Inhibitor"/>
    <property type="match status" value="1"/>
</dbReference>
<dbReference type="InterPro" id="IPR001611">
    <property type="entry name" value="Leu-rich_rpt"/>
</dbReference>
<comment type="caution">
    <text evidence="2">The sequence shown here is derived from an EMBL/GenBank/DDBJ whole genome shotgun (WGS) entry which is preliminary data.</text>
</comment>
<evidence type="ECO:0008006" key="4">
    <source>
        <dbReference type="Google" id="ProtNLM"/>
    </source>
</evidence>
<evidence type="ECO:0000313" key="3">
    <source>
        <dbReference type="Proteomes" id="UP000250369"/>
    </source>
</evidence>
<evidence type="ECO:0000256" key="1">
    <source>
        <dbReference type="SAM" id="MobiDB-lite"/>
    </source>
</evidence>
<dbReference type="AlphaFoldDB" id="A0A329MHJ5"/>
<dbReference type="InterPro" id="IPR032675">
    <property type="entry name" value="LRR_dom_sf"/>
</dbReference>
<feature type="region of interest" description="Disordered" evidence="1">
    <location>
        <begin position="262"/>
        <end position="281"/>
    </location>
</feature>
<sequence>MSEVKLTIDYDQYEAGRKMKELLEELANGPEGRELTSLIIGDWGGSYENDSGEIVETLVACKDRFPKLRKLFIGDMDSEECEVSWIMQSNLAPLLSAYPELTSLTIKGGSGLELEPAGHEKLKELVIICGGLGKNVLSSIGSGRFPELNKLEVYLGVEDYGFDGGLEDVLPLAEPRRFPKLTYLGLKNSELQDEIAIALADAPILDQLHTLDLSMGTLTDKGAEALIGSGKAAKLQKLDLSYHYMSDKMMLRWKQSGLNVDMSDQQDADEDEDYRYPSLTE</sequence>
<dbReference type="Proteomes" id="UP000250369">
    <property type="component" value="Unassembled WGS sequence"/>
</dbReference>
<dbReference type="SUPFAM" id="SSF52047">
    <property type="entry name" value="RNI-like"/>
    <property type="match status" value="1"/>
</dbReference>
<dbReference type="OrthoDB" id="9781345at2"/>
<dbReference type="EMBL" id="QMFB01000012">
    <property type="protein sequence ID" value="RAV19359.1"/>
    <property type="molecule type" value="Genomic_DNA"/>
</dbReference>
<accession>A0A329MHJ5</accession>
<keyword evidence="3" id="KW-1185">Reference proteome</keyword>
<proteinExistence type="predicted"/>
<dbReference type="Pfam" id="PF13516">
    <property type="entry name" value="LRR_6"/>
    <property type="match status" value="1"/>
</dbReference>
<dbReference type="RefSeq" id="WP_113032720.1">
    <property type="nucleotide sequence ID" value="NZ_QMFB01000012.1"/>
</dbReference>
<organism evidence="2 3">
    <name type="scientific">Paenibacillus contaminans</name>
    <dbReference type="NCBI Taxonomy" id="450362"/>
    <lineage>
        <taxon>Bacteria</taxon>
        <taxon>Bacillati</taxon>
        <taxon>Bacillota</taxon>
        <taxon>Bacilli</taxon>
        <taxon>Bacillales</taxon>
        <taxon>Paenibacillaceae</taxon>
        <taxon>Paenibacillus</taxon>
    </lineage>
</organism>